<proteinExistence type="predicted"/>
<dbReference type="AlphaFoldDB" id="A0A9D1JDI6"/>
<organism evidence="4 5">
    <name type="scientific">Candidatus Fimimorpha faecalis</name>
    <dbReference type="NCBI Taxonomy" id="2840824"/>
    <lineage>
        <taxon>Bacteria</taxon>
        <taxon>Bacillati</taxon>
        <taxon>Bacillota</taxon>
        <taxon>Clostridia</taxon>
        <taxon>Eubacteriales</taxon>
        <taxon>Candidatus Fimimorpha</taxon>
    </lineage>
</organism>
<gene>
    <name evidence="4" type="ORF">IAC96_09880</name>
</gene>
<keyword evidence="2" id="KW-0012">Acyltransferase</keyword>
<evidence type="ECO:0000256" key="2">
    <source>
        <dbReference type="ARBA" id="ARBA00023315"/>
    </source>
</evidence>
<sequence length="297" mass="35431">MKWGKTMEEEFKIVKAYKENKTLRNSFNELAKKTFDLDFEDWYQNGYWKEQYNPYSIVFNNRVIANVSVNDMEFEIDEKRKHYIQLGTVMTEPKYRNRGLIRKLMQEIEQDFKEKIDGYFLFANDSVLEFYPKFGFQKCNEYRYSKAVCIEKEKTALQIVVSNLRERECLEAAIRNSVTNSSLEMKNNLGLIMFYVTKFMQSDVYYIASQNAYVIAEIYNKILFLHQIFSDKIVDIDEIIQSFGRKINRVILGFTPLKKENYEIAQLHEEDTTLFLKGIDPVIFEKEKWMFPTLSHA</sequence>
<dbReference type="Gene3D" id="3.40.630.30">
    <property type="match status" value="1"/>
</dbReference>
<dbReference type="PANTHER" id="PTHR43420">
    <property type="entry name" value="ACETYLTRANSFERASE"/>
    <property type="match status" value="1"/>
</dbReference>
<dbReference type="CDD" id="cd04301">
    <property type="entry name" value="NAT_SF"/>
    <property type="match status" value="1"/>
</dbReference>
<dbReference type="Proteomes" id="UP000824201">
    <property type="component" value="Unassembled WGS sequence"/>
</dbReference>
<dbReference type="PANTHER" id="PTHR43420:SF31">
    <property type="entry name" value="ACETYLTRANSFERASE"/>
    <property type="match status" value="1"/>
</dbReference>
<evidence type="ECO:0000259" key="3">
    <source>
        <dbReference type="PROSITE" id="PS51186"/>
    </source>
</evidence>
<dbReference type="SUPFAM" id="SSF55729">
    <property type="entry name" value="Acyl-CoA N-acyltransferases (Nat)"/>
    <property type="match status" value="1"/>
</dbReference>
<evidence type="ECO:0000313" key="4">
    <source>
        <dbReference type="EMBL" id="HIR89248.1"/>
    </source>
</evidence>
<protein>
    <submittedName>
        <fullName evidence="4">GNAT family N-acetyltransferase</fullName>
    </submittedName>
</protein>
<dbReference type="InterPro" id="IPR016181">
    <property type="entry name" value="Acyl_CoA_acyltransferase"/>
</dbReference>
<reference evidence="4" key="1">
    <citation type="submission" date="2020-10" db="EMBL/GenBank/DDBJ databases">
        <authorList>
            <person name="Gilroy R."/>
        </authorList>
    </citation>
    <scope>NUCLEOTIDE SEQUENCE</scope>
    <source>
        <strain evidence="4">ChiW13-3771</strain>
    </source>
</reference>
<dbReference type="InterPro" id="IPR050680">
    <property type="entry name" value="YpeA/RimI_acetyltransf"/>
</dbReference>
<reference evidence="4" key="2">
    <citation type="journal article" date="2021" name="PeerJ">
        <title>Extensive microbial diversity within the chicken gut microbiome revealed by metagenomics and culture.</title>
        <authorList>
            <person name="Gilroy R."/>
            <person name="Ravi A."/>
            <person name="Getino M."/>
            <person name="Pursley I."/>
            <person name="Horton D.L."/>
            <person name="Alikhan N.F."/>
            <person name="Baker D."/>
            <person name="Gharbi K."/>
            <person name="Hall N."/>
            <person name="Watson M."/>
            <person name="Adriaenssens E.M."/>
            <person name="Foster-Nyarko E."/>
            <person name="Jarju S."/>
            <person name="Secka A."/>
            <person name="Antonio M."/>
            <person name="Oren A."/>
            <person name="Chaudhuri R.R."/>
            <person name="La Ragione R."/>
            <person name="Hildebrand F."/>
            <person name="Pallen M.J."/>
        </authorList>
    </citation>
    <scope>NUCLEOTIDE SEQUENCE</scope>
    <source>
        <strain evidence="4">ChiW13-3771</strain>
    </source>
</reference>
<name>A0A9D1JDI6_9FIRM</name>
<feature type="domain" description="N-acetyltransferase" evidence="3">
    <location>
        <begin position="12"/>
        <end position="155"/>
    </location>
</feature>
<dbReference type="InterPro" id="IPR000182">
    <property type="entry name" value="GNAT_dom"/>
</dbReference>
<dbReference type="EMBL" id="DVHN01000126">
    <property type="protein sequence ID" value="HIR89248.1"/>
    <property type="molecule type" value="Genomic_DNA"/>
</dbReference>
<evidence type="ECO:0000313" key="5">
    <source>
        <dbReference type="Proteomes" id="UP000824201"/>
    </source>
</evidence>
<dbReference type="GO" id="GO:0016747">
    <property type="term" value="F:acyltransferase activity, transferring groups other than amino-acyl groups"/>
    <property type="evidence" value="ECO:0007669"/>
    <property type="project" value="InterPro"/>
</dbReference>
<keyword evidence="1" id="KW-0808">Transferase</keyword>
<evidence type="ECO:0000256" key="1">
    <source>
        <dbReference type="ARBA" id="ARBA00022679"/>
    </source>
</evidence>
<dbReference type="PROSITE" id="PS51186">
    <property type="entry name" value="GNAT"/>
    <property type="match status" value="1"/>
</dbReference>
<accession>A0A9D1JDI6</accession>
<comment type="caution">
    <text evidence="4">The sequence shown here is derived from an EMBL/GenBank/DDBJ whole genome shotgun (WGS) entry which is preliminary data.</text>
</comment>
<dbReference type="Pfam" id="PF13527">
    <property type="entry name" value="Acetyltransf_9"/>
    <property type="match status" value="1"/>
</dbReference>